<dbReference type="PANTHER" id="PTHR43813">
    <property type="entry name" value="ACYL-ACTIVATING ENZYME 16, CHLOROPLASTIC-RELATED"/>
    <property type="match status" value="1"/>
</dbReference>
<name>A0A835HZN5_9MAGN</name>
<gene>
    <name evidence="1" type="ORF">IFM89_030889</name>
</gene>
<proteinExistence type="predicted"/>
<dbReference type="AlphaFoldDB" id="A0A835HZN5"/>
<reference evidence="1 2" key="1">
    <citation type="submission" date="2020-10" db="EMBL/GenBank/DDBJ databases">
        <title>The Coptis chinensis genome and diversification of protoberbering-type alkaloids.</title>
        <authorList>
            <person name="Wang B."/>
            <person name="Shu S."/>
            <person name="Song C."/>
            <person name="Liu Y."/>
        </authorList>
    </citation>
    <scope>NUCLEOTIDE SEQUENCE [LARGE SCALE GENOMIC DNA]</scope>
    <source>
        <strain evidence="1">HL-2020</strain>
        <tissue evidence="1">Leaf</tissue>
    </source>
</reference>
<protein>
    <submittedName>
        <fullName evidence="1">Uncharacterized protein</fullName>
    </submittedName>
</protein>
<organism evidence="1 2">
    <name type="scientific">Coptis chinensis</name>
    <dbReference type="NCBI Taxonomy" id="261450"/>
    <lineage>
        <taxon>Eukaryota</taxon>
        <taxon>Viridiplantae</taxon>
        <taxon>Streptophyta</taxon>
        <taxon>Embryophyta</taxon>
        <taxon>Tracheophyta</taxon>
        <taxon>Spermatophyta</taxon>
        <taxon>Magnoliopsida</taxon>
        <taxon>Ranunculales</taxon>
        <taxon>Ranunculaceae</taxon>
        <taxon>Coptidoideae</taxon>
        <taxon>Coptis</taxon>
    </lineage>
</organism>
<dbReference type="Proteomes" id="UP000631114">
    <property type="component" value="Unassembled WGS sequence"/>
</dbReference>
<dbReference type="GO" id="GO:0030497">
    <property type="term" value="P:fatty acid elongation"/>
    <property type="evidence" value="ECO:0007669"/>
    <property type="project" value="TreeGrafter"/>
</dbReference>
<comment type="caution">
    <text evidence="1">The sequence shown here is derived from an EMBL/GenBank/DDBJ whole genome shotgun (WGS) entry which is preliminary data.</text>
</comment>
<sequence length="124" mass="14063">MAYVLCKSLLAKIVAVNKLRYHLGSVQVFSKSSVVCCRDAFLSRTSECSFQIGPVLVVEKPFTVNFNWDVVVCYLHLVSFSIFGNGYIILADLQINSGLMTPTMKRRRDRVVARYNDQISSLYK</sequence>
<dbReference type="GO" id="GO:0009507">
    <property type="term" value="C:chloroplast"/>
    <property type="evidence" value="ECO:0007669"/>
    <property type="project" value="TreeGrafter"/>
</dbReference>
<accession>A0A835HZN5</accession>
<dbReference type="PANTHER" id="PTHR43813:SF1">
    <property type="entry name" value="ACYL-ACTIVATING ENZYME 16, CHLOROPLASTIC-RELATED"/>
    <property type="match status" value="1"/>
</dbReference>
<keyword evidence="2" id="KW-1185">Reference proteome</keyword>
<evidence type="ECO:0000313" key="1">
    <source>
        <dbReference type="EMBL" id="KAF9607062.1"/>
    </source>
</evidence>
<dbReference type="GO" id="GO:0008922">
    <property type="term" value="F:long-chain fatty acid [acyl-carrier-protein] ligase activity"/>
    <property type="evidence" value="ECO:0007669"/>
    <property type="project" value="TreeGrafter"/>
</dbReference>
<dbReference type="InterPro" id="IPR052987">
    <property type="entry name" value="Chloroplast_AMP-bd_Enzymes"/>
</dbReference>
<dbReference type="EMBL" id="JADFTS010000005">
    <property type="protein sequence ID" value="KAF9607062.1"/>
    <property type="molecule type" value="Genomic_DNA"/>
</dbReference>
<evidence type="ECO:0000313" key="2">
    <source>
        <dbReference type="Proteomes" id="UP000631114"/>
    </source>
</evidence>